<dbReference type="EMBL" id="MHLB01000024">
    <property type="protein sequence ID" value="OGZ02027.1"/>
    <property type="molecule type" value="Genomic_DNA"/>
</dbReference>
<dbReference type="AlphaFoldDB" id="A0A1G2CLB2"/>
<name>A0A1G2CLB2_9BACT</name>
<accession>A0A1G2CLB2</accession>
<organism evidence="1 2">
    <name type="scientific">Candidatus Liptonbacteria bacterium RIFCSPLOWO2_01_FULL_53_13</name>
    <dbReference type="NCBI Taxonomy" id="1798651"/>
    <lineage>
        <taxon>Bacteria</taxon>
        <taxon>Candidatus Liptoniibacteriota</taxon>
    </lineage>
</organism>
<dbReference type="Proteomes" id="UP000178348">
    <property type="component" value="Unassembled WGS sequence"/>
</dbReference>
<reference evidence="1 2" key="1">
    <citation type="journal article" date="2016" name="Nat. Commun.">
        <title>Thousands of microbial genomes shed light on interconnected biogeochemical processes in an aquifer system.</title>
        <authorList>
            <person name="Anantharaman K."/>
            <person name="Brown C.T."/>
            <person name="Hug L.A."/>
            <person name="Sharon I."/>
            <person name="Castelle C.J."/>
            <person name="Probst A.J."/>
            <person name="Thomas B.C."/>
            <person name="Singh A."/>
            <person name="Wilkins M.J."/>
            <person name="Karaoz U."/>
            <person name="Brodie E.L."/>
            <person name="Williams K.H."/>
            <person name="Hubbard S.S."/>
            <person name="Banfield J.F."/>
        </authorList>
    </citation>
    <scope>NUCLEOTIDE SEQUENCE [LARGE SCALE GENOMIC DNA]</scope>
</reference>
<evidence type="ECO:0000313" key="1">
    <source>
        <dbReference type="EMBL" id="OGZ02027.1"/>
    </source>
</evidence>
<comment type="caution">
    <text evidence="1">The sequence shown here is derived from an EMBL/GenBank/DDBJ whole genome shotgun (WGS) entry which is preliminary data.</text>
</comment>
<sequence length="133" mass="15657">MTERPGKPEREVSQEDWDDLMRRAEELHKKGTALQVGLDKMSHASHILANLTFALEKDTLSRWRARGGRWYDAAQLYALALEKYLELLEEFPEFKKKEIKEEDGAFPDIKRRIADSVRLVDEMERRLRREAQG</sequence>
<evidence type="ECO:0000313" key="2">
    <source>
        <dbReference type="Proteomes" id="UP000178348"/>
    </source>
</evidence>
<gene>
    <name evidence="1" type="ORF">A2946_03760</name>
</gene>
<protein>
    <submittedName>
        <fullName evidence="1">Uncharacterized protein</fullName>
    </submittedName>
</protein>
<proteinExistence type="predicted"/>